<dbReference type="Pfam" id="PF03374">
    <property type="entry name" value="ANT"/>
    <property type="match status" value="1"/>
</dbReference>
<gene>
    <name evidence="3" type="ORF">LVJ81_04900</name>
</gene>
<dbReference type="RefSeq" id="WP_019959106.1">
    <property type="nucleotide sequence ID" value="NZ_CP091512.1"/>
</dbReference>
<organism evidence="3 4">
    <name type="scientific">Vitreoscilla stercoraria</name>
    <dbReference type="NCBI Taxonomy" id="61"/>
    <lineage>
        <taxon>Bacteria</taxon>
        <taxon>Pseudomonadati</taxon>
        <taxon>Pseudomonadota</taxon>
        <taxon>Betaproteobacteria</taxon>
        <taxon>Neisseriales</taxon>
        <taxon>Neisseriaceae</taxon>
        <taxon>Vitreoscilla</taxon>
    </lineage>
</organism>
<name>A0ABY4EC96_VITST</name>
<evidence type="ECO:0000259" key="2">
    <source>
        <dbReference type="Pfam" id="PF08346"/>
    </source>
</evidence>
<feature type="domain" description="AntA/AntB antirepressor" evidence="2">
    <location>
        <begin position="20"/>
        <end position="86"/>
    </location>
</feature>
<sequence>MDTKILVVNQQIAGEEVQMISARELYEFLEVKSRFNDWINNRIAEYAFIGNQDFVTFTKTLVKGRPATEYHITLAMAKELAMVERNEKGREARLYFIECERRLKQSQTPMIPQTLPEALRLAAAEAEKRMALESQLAVVAPKAMALDLISKADGDLCITDAAKTLDTQPRKLFDWLSQNAWIYKRGGKGEWIAYQDKIQSGLLRHSQHTHYSERMGMDRLTTQVLVTPKGLAFLAKQISTQEVA</sequence>
<protein>
    <submittedName>
        <fullName evidence="3">Phage antirepressor KilAC domain-containing protein</fullName>
    </submittedName>
</protein>
<feature type="domain" description="Antirepressor protein C-terminal" evidence="1">
    <location>
        <begin position="133"/>
        <end position="238"/>
    </location>
</feature>
<evidence type="ECO:0000259" key="1">
    <source>
        <dbReference type="Pfam" id="PF03374"/>
    </source>
</evidence>
<keyword evidence="4" id="KW-1185">Reference proteome</keyword>
<dbReference type="InterPro" id="IPR005039">
    <property type="entry name" value="Ant_C"/>
</dbReference>
<evidence type="ECO:0000313" key="3">
    <source>
        <dbReference type="EMBL" id="UOO93369.1"/>
    </source>
</evidence>
<proteinExistence type="predicted"/>
<dbReference type="InterPro" id="IPR013557">
    <property type="entry name" value="AntA/B_antirep"/>
</dbReference>
<evidence type="ECO:0000313" key="4">
    <source>
        <dbReference type="Proteomes" id="UP000832034"/>
    </source>
</evidence>
<dbReference type="PANTHER" id="PTHR36180">
    <property type="entry name" value="DNA-BINDING PROTEIN-RELATED-RELATED"/>
    <property type="match status" value="1"/>
</dbReference>
<dbReference type="EMBL" id="CP091512">
    <property type="protein sequence ID" value="UOO93369.1"/>
    <property type="molecule type" value="Genomic_DNA"/>
</dbReference>
<reference evidence="3" key="2">
    <citation type="journal article" date="2022" name="Res Sq">
        <title>Evolution of multicellular longitudinally dividing oral cavity symbionts (Neisseriaceae).</title>
        <authorList>
            <person name="Nyongesa S."/>
            <person name="Weber P."/>
            <person name="Bernet E."/>
            <person name="Pullido F."/>
            <person name="Nieckarz M."/>
            <person name="Delaby M."/>
            <person name="Nieves C."/>
            <person name="Viehboeck T."/>
            <person name="Krause N."/>
            <person name="Rivera-Millot A."/>
            <person name="Nakamura A."/>
            <person name="Vischer N."/>
            <person name="VanNieuwenhze M."/>
            <person name="Brun Y."/>
            <person name="Cava F."/>
            <person name="Bulgheresi S."/>
            <person name="Veyrier F."/>
        </authorList>
    </citation>
    <scope>NUCLEOTIDE SEQUENCE</scope>
    <source>
        <strain evidence="3">SAG 1488-6</strain>
    </source>
</reference>
<reference evidence="3" key="1">
    <citation type="submission" date="2021-12" db="EMBL/GenBank/DDBJ databases">
        <authorList>
            <person name="Veyrier F.J."/>
        </authorList>
    </citation>
    <scope>NUCLEOTIDE SEQUENCE</scope>
    <source>
        <strain evidence="3">SAG 1488-6</strain>
    </source>
</reference>
<dbReference type="PANTHER" id="PTHR36180:SF1">
    <property type="entry name" value="ANTA_ANTB ANTIREPRESSOR DOMAIN-CONTAINING PROTEIN"/>
    <property type="match status" value="1"/>
</dbReference>
<dbReference type="Proteomes" id="UP000832034">
    <property type="component" value="Chromosome"/>
</dbReference>
<dbReference type="Pfam" id="PF08346">
    <property type="entry name" value="AntA"/>
    <property type="match status" value="1"/>
</dbReference>
<accession>A0ABY4EC96</accession>